<evidence type="ECO:0000313" key="2">
    <source>
        <dbReference type="EMBL" id="OYN84707.1"/>
    </source>
</evidence>
<dbReference type="PANTHER" id="PTHR21197">
    <property type="entry name" value="UDP-GALACTOPYRANOSE MUTASE"/>
    <property type="match status" value="1"/>
</dbReference>
<dbReference type="PRINTS" id="PR00419">
    <property type="entry name" value="ADXRDTASE"/>
</dbReference>
<dbReference type="SUPFAM" id="SSF51971">
    <property type="entry name" value="Nucleotide-binding domain"/>
    <property type="match status" value="1"/>
</dbReference>
<organism evidence="2 3">
    <name type="scientific">Parenemella sanctibonifatiensis</name>
    <dbReference type="NCBI Taxonomy" id="2016505"/>
    <lineage>
        <taxon>Bacteria</taxon>
        <taxon>Bacillati</taxon>
        <taxon>Actinomycetota</taxon>
        <taxon>Actinomycetes</taxon>
        <taxon>Propionibacteriales</taxon>
        <taxon>Propionibacteriaceae</taxon>
        <taxon>Parenemella</taxon>
    </lineage>
</organism>
<evidence type="ECO:0000259" key="1">
    <source>
        <dbReference type="Pfam" id="PF01593"/>
    </source>
</evidence>
<dbReference type="Pfam" id="PF01593">
    <property type="entry name" value="Amino_oxidase"/>
    <property type="match status" value="1"/>
</dbReference>
<name>A0A255DZG7_9ACTN</name>
<dbReference type="NCBIfam" id="NF005548">
    <property type="entry name" value="PRK07208.1-4"/>
    <property type="match status" value="1"/>
</dbReference>
<dbReference type="NCBIfam" id="NF005549">
    <property type="entry name" value="PRK07208.1-5"/>
    <property type="match status" value="1"/>
</dbReference>
<evidence type="ECO:0000313" key="3">
    <source>
        <dbReference type="Proteomes" id="UP000216533"/>
    </source>
</evidence>
<dbReference type="Gene3D" id="3.50.50.60">
    <property type="entry name" value="FAD/NAD(P)-binding domain"/>
    <property type="match status" value="1"/>
</dbReference>
<feature type="domain" description="Amine oxidase" evidence="1">
    <location>
        <begin position="32"/>
        <end position="513"/>
    </location>
</feature>
<dbReference type="AlphaFoldDB" id="A0A255DZG7"/>
<reference evidence="2 3" key="1">
    <citation type="submission" date="2017-07" db="EMBL/GenBank/DDBJ databases">
        <title>Draft whole genome sequences of clinical Proprionibacteriaceae strains.</title>
        <authorList>
            <person name="Bernier A.-M."/>
            <person name="Bernard K."/>
            <person name="Domingo M.-C."/>
        </authorList>
    </citation>
    <scope>NUCLEOTIDE SEQUENCE [LARGE SCALE GENOMIC DNA]</scope>
    <source>
        <strain evidence="2 3">NML 160184</strain>
    </source>
</reference>
<dbReference type="PANTHER" id="PTHR21197:SF0">
    <property type="entry name" value="UDP-GALACTOPYRANOSE MUTASE"/>
    <property type="match status" value="1"/>
</dbReference>
<accession>A0A255DZG7</accession>
<dbReference type="InterPro" id="IPR036188">
    <property type="entry name" value="FAD/NAD-bd_sf"/>
</dbReference>
<dbReference type="NCBIfam" id="NF005546">
    <property type="entry name" value="PRK07208.1-2"/>
    <property type="match status" value="1"/>
</dbReference>
<dbReference type="GO" id="GO:0016491">
    <property type="term" value="F:oxidoreductase activity"/>
    <property type="evidence" value="ECO:0007669"/>
    <property type="project" value="InterPro"/>
</dbReference>
<protein>
    <recommendedName>
        <fullName evidence="1">Amine oxidase domain-containing protein</fullName>
    </recommendedName>
</protein>
<sequence length="560" mass="63127">MVSPAGKTPPTVRTRVGAFVARTAVIIGAGPAGLTAALELLRTTDVVPIVYEASDEIGGISKTVNFKGNRIDIGGHRFFSRSDRIMAWWNDILPIERTPDGVSFTLRYQGKERVLGGADNGVDPEQTDDVMLVRSRLSRIYYGKKFYNYPITLDATTIRNLGPARLVRMGLSYLKASLRPLPERSLEEFYVNRFGRELYNTFFRDYTEKVWGVPCSEIAPDWGAQRVKGLSVRSTLVHAVRKLWQQRSGAGRAKDLGQKDTEVSLIEYFLYPKFGPGQMWETVARMVRERGGEVHLNSHVTQLYAGERGGQRQITAVEVTDADGNRQRVEADQVLSTMPVKDLIAGIRDEHDAGLAPDAEVRRIATELPYRDFITVGLLLDQLKIRNETPIDDGVASLVPDNWIYIQEPDVKVGRLQVFNNWSPYMVADPNQVWVGMEYFCNEGDELWQLSEQEMADVGVQELAQIGIINPEDVLDRTVIHVPKTYPAYFGSYADFDQVRAYTDGFANLFLLGRNGQHRYNNQDHSMLTAIAAVENIASGRTDKDNVWDVNVEQEYHEQK</sequence>
<gene>
    <name evidence="2" type="ORF">CGZ92_12850</name>
</gene>
<proteinExistence type="predicted"/>
<dbReference type="InterPro" id="IPR002937">
    <property type="entry name" value="Amino_oxidase"/>
</dbReference>
<dbReference type="GO" id="GO:0005829">
    <property type="term" value="C:cytosol"/>
    <property type="evidence" value="ECO:0007669"/>
    <property type="project" value="TreeGrafter"/>
</dbReference>
<dbReference type="GO" id="GO:0008767">
    <property type="term" value="F:UDP-galactopyranose mutase activity"/>
    <property type="evidence" value="ECO:0007669"/>
    <property type="project" value="TreeGrafter"/>
</dbReference>
<dbReference type="Proteomes" id="UP000216533">
    <property type="component" value="Unassembled WGS sequence"/>
</dbReference>
<comment type="caution">
    <text evidence="2">The sequence shown here is derived from an EMBL/GenBank/DDBJ whole genome shotgun (WGS) entry which is preliminary data.</text>
</comment>
<dbReference type="EMBL" id="NMVI01000027">
    <property type="protein sequence ID" value="OYN84707.1"/>
    <property type="molecule type" value="Genomic_DNA"/>
</dbReference>
<dbReference type="GO" id="GO:0050660">
    <property type="term" value="F:flavin adenine dinucleotide binding"/>
    <property type="evidence" value="ECO:0007669"/>
    <property type="project" value="TreeGrafter"/>
</dbReference>